<organism evidence="2 3">
    <name type="scientific">Talaromyces stipitatus (strain ATCC 10500 / CBS 375.48 / QM 6759 / NRRL 1006)</name>
    <name type="common">Penicillium stipitatum</name>
    <dbReference type="NCBI Taxonomy" id="441959"/>
    <lineage>
        <taxon>Eukaryota</taxon>
        <taxon>Fungi</taxon>
        <taxon>Dikarya</taxon>
        <taxon>Ascomycota</taxon>
        <taxon>Pezizomycotina</taxon>
        <taxon>Eurotiomycetes</taxon>
        <taxon>Eurotiomycetidae</taxon>
        <taxon>Eurotiales</taxon>
        <taxon>Trichocomaceae</taxon>
        <taxon>Talaromyces</taxon>
        <taxon>Talaromyces sect. Talaromyces</taxon>
    </lineage>
</organism>
<dbReference type="OMA" id="ARNIHWD"/>
<dbReference type="eggNOG" id="ENOG502RYGD">
    <property type="taxonomic scope" value="Eukaryota"/>
</dbReference>
<evidence type="ECO:0000313" key="2">
    <source>
        <dbReference type="EMBL" id="EED22252.1"/>
    </source>
</evidence>
<reference evidence="3" key="1">
    <citation type="journal article" date="2015" name="Genome Announc.">
        <title>Genome sequence of the AIDS-associated pathogen Penicillium marneffei (ATCC18224) and its near taxonomic relative Talaromyces stipitatus (ATCC10500).</title>
        <authorList>
            <person name="Nierman W.C."/>
            <person name="Fedorova-Abrams N.D."/>
            <person name="Andrianopoulos A."/>
        </authorList>
    </citation>
    <scope>NUCLEOTIDE SEQUENCE [LARGE SCALE GENOMIC DNA]</scope>
    <source>
        <strain evidence="3">ATCC 10500 / CBS 375.48 / QM 6759 / NRRL 1006</strain>
    </source>
</reference>
<accession>B8M2Z7</accession>
<gene>
    <name evidence="2" type="ORF">TSTA_094980</name>
</gene>
<evidence type="ECO:0000256" key="1">
    <source>
        <dbReference type="SAM" id="MobiDB-lite"/>
    </source>
</evidence>
<evidence type="ECO:0008006" key="4">
    <source>
        <dbReference type="Google" id="ProtNLM"/>
    </source>
</evidence>
<dbReference type="HOGENOM" id="CLU_085773_0_0_1"/>
<dbReference type="PhylomeDB" id="B8M2Z7"/>
<proteinExistence type="predicted"/>
<dbReference type="GeneID" id="8103828"/>
<keyword evidence="3" id="KW-1185">Reference proteome</keyword>
<dbReference type="PANTHER" id="PTHR40257:SF1">
    <property type="entry name" value="DUF1330 DOMAIN-CONTAINING PROTEIN"/>
    <property type="match status" value="1"/>
</dbReference>
<dbReference type="InParanoid" id="B8M2Z7"/>
<protein>
    <recommendedName>
        <fullName evidence="4">EthD domain-containing protein</fullName>
    </recommendedName>
</protein>
<evidence type="ECO:0000313" key="3">
    <source>
        <dbReference type="Proteomes" id="UP000001745"/>
    </source>
</evidence>
<feature type="region of interest" description="Disordered" evidence="1">
    <location>
        <begin position="109"/>
        <end position="136"/>
    </location>
</feature>
<dbReference type="Proteomes" id="UP000001745">
    <property type="component" value="Unassembled WGS sequence"/>
</dbReference>
<dbReference type="EMBL" id="EQ962653">
    <property type="protein sequence ID" value="EED22252.1"/>
    <property type="molecule type" value="Genomic_DNA"/>
</dbReference>
<sequence length="282" mass="32018">MPALTLHLLAFKDHSDDAKAFVAKLRSYTSVKVVVASRPRYVVVRPTFLDIDPLLMQKWDLVLLLQPTEQNHHQGESSLIPSDLQDVILAEYRILAGIPSKLLSSFPERDAQLKKESPPALTGSLSKMRSQSKESSQALEMSPDLLAFMDMLSAEHDKPVTMLNLLHFHYPDGKQNYFQYGQAFIPVAGRRGGNAKIVGNVVKTPAQSTFLNDSRGSPDRPEQDWWNEISIVHYPSIRHFCDMLVSEDYQAINERYRLKALRDTFLLCTTEFDVEEDSRAKL</sequence>
<dbReference type="RefSeq" id="XP_002479215.1">
    <property type="nucleotide sequence ID" value="XM_002479170.1"/>
</dbReference>
<dbReference type="PANTHER" id="PTHR40257">
    <property type="match status" value="1"/>
</dbReference>
<feature type="compositionally biased region" description="Polar residues" evidence="1">
    <location>
        <begin position="123"/>
        <end position="136"/>
    </location>
</feature>
<name>B8M2Z7_TALSN</name>
<dbReference type="VEuPathDB" id="FungiDB:TSTA_094980"/>
<dbReference type="OrthoDB" id="265717at2759"/>
<dbReference type="AlphaFoldDB" id="B8M2Z7"/>
<dbReference type="Gene3D" id="3.30.70.100">
    <property type="match status" value="1"/>
</dbReference>